<dbReference type="GO" id="GO:0016491">
    <property type="term" value="F:oxidoreductase activity"/>
    <property type="evidence" value="ECO:0007669"/>
    <property type="project" value="UniProtKB-KW"/>
</dbReference>
<evidence type="ECO:0000256" key="2">
    <source>
        <dbReference type="ARBA" id="ARBA00022630"/>
    </source>
</evidence>
<dbReference type="Gene3D" id="3.90.700.10">
    <property type="entry name" value="Succinate dehydrogenase/fumarate reductase flavoprotein, catalytic domain"/>
    <property type="match status" value="1"/>
</dbReference>
<evidence type="ECO:0000256" key="3">
    <source>
        <dbReference type="ARBA" id="ARBA00022827"/>
    </source>
</evidence>
<evidence type="ECO:0000256" key="4">
    <source>
        <dbReference type="ARBA" id="ARBA00023002"/>
    </source>
</evidence>
<dbReference type="RefSeq" id="WP_353574426.1">
    <property type="nucleotide sequence ID" value="NZ_JBETME010000008.1"/>
</dbReference>
<name>A0ABD5LQJ6_AGRRD</name>
<reference evidence="6 7" key="1">
    <citation type="submission" date="2024-06" db="EMBL/GenBank/DDBJ databases">
        <title>Genome sequencing of Agrobacterium spp. from tobacco in Serbia.</title>
        <authorList>
            <person name="Ilicic R.J."/>
            <person name="Studholme D.J."/>
            <person name="Jelusic A."/>
            <person name="Barac G."/>
            <person name="Bagi F."/>
            <person name="Popovic Milovanovic T."/>
        </authorList>
    </citation>
    <scope>NUCLEOTIDE SEQUENCE [LARGE SCALE GENOMIC DNA]</scope>
    <source>
        <strain evidence="6 7">DA1</strain>
    </source>
</reference>
<sequence length="459" mass="48499">MERDFDVVVIGGGGAGLSAALAAAENGARTLLVDAAGKLGGSTALSGGVFYAAGTAIQRSNGVSDTAEDMYHHYMTLNRHAVSPPLVKKICNEASSTLEWLISLGVRYTDYGLYFSGCDEVPRGHRPVGAGAEIVERLEGALSQHSVDIALATRITGLVLGEDGAIGGVKIGDDTVTSSAVVLATGGFGANPEMLSFYFPDSAMGGDYLWYVGAKTCQGDGIKFGLLAGASVVGFNRGQLTVTHGFARDNEVEQPGWLVHVNREGQRFVNENLSYAVLADRVKHQTGHECFSIFDEAARLSLERANPRQPCWQKDLLSQYQQQGYLVRADSVAELAEGLEIPVAAFEATLAQYNADCAAGEDRQFFKGVEHLRAMTSPPFYAARMKPGILGLTLTGLRIDDRARVLDALGCAIPGLFAAGETTGGVIGDIYTASGNSIANAIIFGRTAGRSAAALSRRH</sequence>
<dbReference type="PANTHER" id="PTHR43400:SF10">
    <property type="entry name" value="3-OXOSTEROID 1-DEHYDROGENASE"/>
    <property type="match status" value="1"/>
</dbReference>
<proteinExistence type="predicted"/>
<dbReference type="AlphaFoldDB" id="A0ABD5LQJ6"/>
<gene>
    <name evidence="6" type="ORF">ABVB70_19235</name>
</gene>
<organism evidence="6 7">
    <name type="scientific">Agrobacterium radiobacter</name>
    <dbReference type="NCBI Taxonomy" id="362"/>
    <lineage>
        <taxon>Bacteria</taxon>
        <taxon>Pseudomonadati</taxon>
        <taxon>Pseudomonadota</taxon>
        <taxon>Alphaproteobacteria</taxon>
        <taxon>Hyphomicrobiales</taxon>
        <taxon>Rhizobiaceae</taxon>
        <taxon>Rhizobium/Agrobacterium group</taxon>
        <taxon>Agrobacterium</taxon>
        <taxon>Agrobacterium tumefaciens complex</taxon>
    </lineage>
</organism>
<dbReference type="Proteomes" id="UP001438189">
    <property type="component" value="Unassembled WGS sequence"/>
</dbReference>
<dbReference type="InterPro" id="IPR050315">
    <property type="entry name" value="FAD-oxidoreductase_2"/>
</dbReference>
<keyword evidence="4" id="KW-0560">Oxidoreductase</keyword>
<evidence type="ECO:0000259" key="5">
    <source>
        <dbReference type="Pfam" id="PF00890"/>
    </source>
</evidence>
<dbReference type="InterPro" id="IPR036188">
    <property type="entry name" value="FAD/NAD-bd_sf"/>
</dbReference>
<evidence type="ECO:0000256" key="1">
    <source>
        <dbReference type="ARBA" id="ARBA00001974"/>
    </source>
</evidence>
<dbReference type="GO" id="GO:0008202">
    <property type="term" value="P:steroid metabolic process"/>
    <property type="evidence" value="ECO:0007669"/>
    <property type="project" value="UniProtKB-ARBA"/>
</dbReference>
<keyword evidence="3" id="KW-0274">FAD</keyword>
<comment type="cofactor">
    <cofactor evidence="1">
        <name>FAD</name>
        <dbReference type="ChEBI" id="CHEBI:57692"/>
    </cofactor>
</comment>
<protein>
    <submittedName>
        <fullName evidence="6">FAD-dependent oxidoreductase</fullName>
    </submittedName>
</protein>
<dbReference type="SUPFAM" id="SSF51905">
    <property type="entry name" value="FAD/NAD(P)-binding domain"/>
    <property type="match status" value="1"/>
</dbReference>
<dbReference type="InterPro" id="IPR027477">
    <property type="entry name" value="Succ_DH/fumarate_Rdtase_cat_sf"/>
</dbReference>
<dbReference type="PRINTS" id="PR00368">
    <property type="entry name" value="FADPNR"/>
</dbReference>
<dbReference type="Gene3D" id="3.50.50.60">
    <property type="entry name" value="FAD/NAD(P)-binding domain"/>
    <property type="match status" value="1"/>
</dbReference>
<dbReference type="PANTHER" id="PTHR43400">
    <property type="entry name" value="FUMARATE REDUCTASE"/>
    <property type="match status" value="1"/>
</dbReference>
<evidence type="ECO:0000313" key="7">
    <source>
        <dbReference type="Proteomes" id="UP001438189"/>
    </source>
</evidence>
<dbReference type="InterPro" id="IPR003953">
    <property type="entry name" value="FAD-dep_OxRdtase_2_FAD-bd"/>
</dbReference>
<feature type="domain" description="FAD-dependent oxidoreductase 2 FAD-binding" evidence="5">
    <location>
        <begin position="6"/>
        <end position="438"/>
    </location>
</feature>
<comment type="caution">
    <text evidence="6">The sequence shown here is derived from an EMBL/GenBank/DDBJ whole genome shotgun (WGS) entry which is preliminary data.</text>
</comment>
<evidence type="ECO:0000313" key="6">
    <source>
        <dbReference type="EMBL" id="MES4992471.1"/>
    </source>
</evidence>
<dbReference type="PRINTS" id="PR00411">
    <property type="entry name" value="PNDRDTASEI"/>
</dbReference>
<keyword evidence="2" id="KW-0285">Flavoprotein</keyword>
<dbReference type="Pfam" id="PF00890">
    <property type="entry name" value="FAD_binding_2"/>
    <property type="match status" value="1"/>
</dbReference>
<dbReference type="SUPFAM" id="SSF56425">
    <property type="entry name" value="Succinate dehydrogenase/fumarate reductase flavoprotein, catalytic domain"/>
    <property type="match status" value="1"/>
</dbReference>
<dbReference type="EMBL" id="JBETME010000008">
    <property type="protein sequence ID" value="MES4992471.1"/>
    <property type="molecule type" value="Genomic_DNA"/>
</dbReference>
<accession>A0ABD5LQJ6</accession>